<name>A0A8B7NR85_HYAAZ</name>
<organism evidence="14 15">
    <name type="scientific">Hyalella azteca</name>
    <name type="common">Amphipod</name>
    <dbReference type="NCBI Taxonomy" id="294128"/>
    <lineage>
        <taxon>Eukaryota</taxon>
        <taxon>Metazoa</taxon>
        <taxon>Ecdysozoa</taxon>
        <taxon>Arthropoda</taxon>
        <taxon>Crustacea</taxon>
        <taxon>Multicrustacea</taxon>
        <taxon>Malacostraca</taxon>
        <taxon>Eumalacostraca</taxon>
        <taxon>Peracarida</taxon>
        <taxon>Amphipoda</taxon>
        <taxon>Senticaudata</taxon>
        <taxon>Talitrida</taxon>
        <taxon>Talitroidea</taxon>
        <taxon>Hyalellidae</taxon>
        <taxon>Hyalella</taxon>
    </lineage>
</organism>
<dbReference type="Pfam" id="PF03062">
    <property type="entry name" value="MBOAT"/>
    <property type="match status" value="1"/>
</dbReference>
<evidence type="ECO:0000256" key="5">
    <source>
        <dbReference type="ARBA" id="ARBA00022989"/>
    </source>
</evidence>
<evidence type="ECO:0000256" key="9">
    <source>
        <dbReference type="ARBA" id="ARBA00038867"/>
    </source>
</evidence>
<feature type="transmembrane region" description="Helical" evidence="13">
    <location>
        <begin position="70"/>
        <end position="88"/>
    </location>
</feature>
<dbReference type="GO" id="GO:0061355">
    <property type="term" value="P:Wnt protein secretion"/>
    <property type="evidence" value="ECO:0007669"/>
    <property type="project" value="TreeGrafter"/>
</dbReference>
<dbReference type="PANTHER" id="PTHR13906">
    <property type="entry name" value="PORCUPINE"/>
    <property type="match status" value="1"/>
</dbReference>
<dbReference type="Proteomes" id="UP000694843">
    <property type="component" value="Unplaced"/>
</dbReference>
<evidence type="ECO:0000256" key="7">
    <source>
        <dbReference type="ARBA" id="ARBA00023315"/>
    </source>
</evidence>
<evidence type="ECO:0000256" key="2">
    <source>
        <dbReference type="ARBA" id="ARBA00022679"/>
    </source>
</evidence>
<dbReference type="GO" id="GO:0016020">
    <property type="term" value="C:membrane"/>
    <property type="evidence" value="ECO:0007669"/>
    <property type="project" value="UniProtKB-SubCell"/>
</dbReference>
<keyword evidence="3" id="KW-0879">Wnt signaling pathway</keyword>
<dbReference type="RefSeq" id="XP_018016200.1">
    <property type="nucleotide sequence ID" value="XM_018160711.2"/>
</dbReference>
<keyword evidence="5 13" id="KW-1133">Transmembrane helix</keyword>
<sequence>MEFEYDYEEEDPADYYEYDYADLSQEIGFLEDDEEWVEENEQEGNGEGGLSDLTAAELLEFCVWPTLSSTAPHLTALLLWVLIFTLATRSVRVPACVSHALSCISGCGLAWQVFGWRSLYLGGQVVAGCLSVAVVSLLSKLRVSVMQRAWPWLITLLCLAYLLVCELWWVEATVWHSIRGAQMIILMKILSFAHDTFSTSTSNDGDKKSLPESPQVKQSSPIVQDDHSVDGETDSLDDTISANLEKPAFDNPKIQRPTKANSVSGDLSASTVKNSSHADLVNRKIPNARYKSSHSSQSDTEQVCVAAADANLSLWCSVGHGVEFCGYLLHPGSLVFGPWCSVDTYRQILQPMSWNLAWLLKVFGNLFLSCTCLIASTCLAAWLVPASSARWSLAYRDALSFRLSHYFVCHMSEASALLGGLHVGPVARAHHIELPRSMLSVVTYWNVPMHTFLKKYVFMRVRGAVGVWCAVLCTYSTSAVIHGLNGQLCLVLLSLAVYTHAEHRLRLKLASAFSACVLARPCGLSCTHLNKGYSVSSLTINTLMGALCMWHLAYLGVMFDSGPDSVSGYSVGHTLAKWANLGYASHWVVLATYVFTSLV</sequence>
<reference evidence="15" key="1">
    <citation type="submission" date="2025-08" db="UniProtKB">
        <authorList>
            <consortium name="RefSeq"/>
        </authorList>
    </citation>
    <scope>IDENTIFICATION</scope>
    <source>
        <tissue evidence="15">Whole organism</tissue>
    </source>
</reference>
<dbReference type="InterPro" id="IPR004299">
    <property type="entry name" value="MBOAT_fam"/>
</dbReference>
<keyword evidence="4 13" id="KW-0812">Transmembrane</keyword>
<evidence type="ECO:0000256" key="6">
    <source>
        <dbReference type="ARBA" id="ARBA00023136"/>
    </source>
</evidence>
<evidence type="ECO:0000256" key="8">
    <source>
        <dbReference type="ARBA" id="ARBA00038269"/>
    </source>
</evidence>
<keyword evidence="14" id="KW-1185">Reference proteome</keyword>
<feature type="transmembrane region" description="Helical" evidence="13">
    <location>
        <begin position="95"/>
        <end position="114"/>
    </location>
</feature>
<keyword evidence="2" id="KW-0808">Transferase</keyword>
<protein>
    <recommendedName>
        <fullName evidence="10">Protein-serine O-palmitoleoyltransferase porcupine</fullName>
        <ecNumber evidence="9">2.3.1.250</ecNumber>
    </recommendedName>
</protein>
<evidence type="ECO:0000256" key="12">
    <source>
        <dbReference type="SAM" id="MobiDB-lite"/>
    </source>
</evidence>
<dbReference type="EC" id="2.3.1.250" evidence="9"/>
<comment type="catalytic activity">
    <reaction evidence="11">
        <text>[Wnt protein]-L-serine + (9Z)-hexadecenoyl-CoA = [Wnt protein]-O-(9Z)-hexadecenoyl-L-serine + CoA</text>
        <dbReference type="Rhea" id="RHEA:45336"/>
        <dbReference type="Rhea" id="RHEA-COMP:11170"/>
        <dbReference type="Rhea" id="RHEA-COMP:11171"/>
        <dbReference type="ChEBI" id="CHEBI:29999"/>
        <dbReference type="ChEBI" id="CHEBI:57287"/>
        <dbReference type="ChEBI" id="CHEBI:61540"/>
        <dbReference type="ChEBI" id="CHEBI:85189"/>
        <dbReference type="EC" id="2.3.1.250"/>
    </reaction>
</comment>
<comment type="similarity">
    <text evidence="8">Belongs to the membrane-bound acyltransferase family. Porcupine subfamily.</text>
</comment>
<evidence type="ECO:0000256" key="4">
    <source>
        <dbReference type="ARBA" id="ARBA00022692"/>
    </source>
</evidence>
<dbReference type="OrthoDB" id="5968863at2759"/>
<evidence type="ECO:0000313" key="14">
    <source>
        <dbReference type="Proteomes" id="UP000694843"/>
    </source>
</evidence>
<feature type="transmembrane region" description="Helical" evidence="13">
    <location>
        <begin position="362"/>
        <end position="384"/>
    </location>
</feature>
<feature type="region of interest" description="Disordered" evidence="12">
    <location>
        <begin position="201"/>
        <end position="270"/>
    </location>
</feature>
<dbReference type="GO" id="GO:0017147">
    <property type="term" value="F:Wnt-protein binding"/>
    <property type="evidence" value="ECO:0007669"/>
    <property type="project" value="TreeGrafter"/>
</dbReference>
<keyword evidence="7" id="KW-0012">Acyltransferase</keyword>
<evidence type="ECO:0000256" key="1">
    <source>
        <dbReference type="ARBA" id="ARBA00004141"/>
    </source>
</evidence>
<feature type="compositionally biased region" description="Polar residues" evidence="12">
    <location>
        <begin position="258"/>
        <end position="270"/>
    </location>
</feature>
<feature type="transmembrane region" description="Helical" evidence="13">
    <location>
        <begin position="150"/>
        <end position="170"/>
    </location>
</feature>
<dbReference type="GO" id="GO:0005783">
    <property type="term" value="C:endoplasmic reticulum"/>
    <property type="evidence" value="ECO:0007669"/>
    <property type="project" value="TreeGrafter"/>
</dbReference>
<dbReference type="KEGG" id="hazt:108672941"/>
<dbReference type="GeneID" id="108672941"/>
<gene>
    <name evidence="15" type="primary">LOC108672941</name>
</gene>
<evidence type="ECO:0000256" key="13">
    <source>
        <dbReference type="SAM" id="Phobius"/>
    </source>
</evidence>
<evidence type="ECO:0000313" key="15">
    <source>
        <dbReference type="RefSeq" id="XP_018016200.1"/>
    </source>
</evidence>
<dbReference type="GO" id="GO:0016055">
    <property type="term" value="P:Wnt signaling pathway"/>
    <property type="evidence" value="ECO:0007669"/>
    <property type="project" value="UniProtKB-KW"/>
</dbReference>
<evidence type="ECO:0000256" key="10">
    <source>
        <dbReference type="ARBA" id="ARBA00040371"/>
    </source>
</evidence>
<dbReference type="PANTHER" id="PTHR13906:SF12">
    <property type="entry name" value="PROTEIN-SERINE O-PALMITOLEOYLTRANSFERASE PORCUPINE"/>
    <property type="match status" value="1"/>
</dbReference>
<accession>A0A8B7NR85</accession>
<dbReference type="InterPro" id="IPR049941">
    <property type="entry name" value="LPLAT_7/PORCN-like"/>
</dbReference>
<feature type="transmembrane region" description="Helical" evidence="13">
    <location>
        <begin position="120"/>
        <end position="138"/>
    </location>
</feature>
<proteinExistence type="inferred from homology"/>
<feature type="transmembrane region" description="Helical" evidence="13">
    <location>
        <begin position="457"/>
        <end position="478"/>
    </location>
</feature>
<dbReference type="AlphaFoldDB" id="A0A8B7NR85"/>
<keyword evidence="6 13" id="KW-0472">Membrane</keyword>
<dbReference type="CTD" id="5447"/>
<dbReference type="GO" id="GO:0030258">
    <property type="term" value="P:lipid modification"/>
    <property type="evidence" value="ECO:0007669"/>
    <property type="project" value="TreeGrafter"/>
</dbReference>
<dbReference type="GO" id="GO:1990698">
    <property type="term" value="F:palmitoleoyltransferase activity"/>
    <property type="evidence" value="ECO:0007669"/>
    <property type="project" value="UniProtKB-EC"/>
</dbReference>
<comment type="subcellular location">
    <subcellularLocation>
        <location evidence="1">Membrane</location>
        <topology evidence="1">Multi-pass membrane protein</topology>
    </subcellularLocation>
</comment>
<evidence type="ECO:0000256" key="3">
    <source>
        <dbReference type="ARBA" id="ARBA00022687"/>
    </source>
</evidence>
<evidence type="ECO:0000256" key="11">
    <source>
        <dbReference type="ARBA" id="ARBA00047978"/>
    </source>
</evidence>